<name>A0AAV9MN40_9SOLN</name>
<dbReference type="PANTHER" id="PTHR34222:SF97">
    <property type="entry name" value="CATALYTIC REGION, PUTATIVE-RELATED"/>
    <property type="match status" value="1"/>
</dbReference>
<dbReference type="AlphaFoldDB" id="A0AAV9MN40"/>
<dbReference type="PANTHER" id="PTHR34222">
    <property type="entry name" value="GAG_PRE-INTEGRS DOMAIN-CONTAINING PROTEIN"/>
    <property type="match status" value="1"/>
</dbReference>
<gene>
    <name evidence="1" type="ORF">R3W88_003129</name>
</gene>
<accession>A0AAV9MN40</accession>
<evidence type="ECO:0008006" key="3">
    <source>
        <dbReference type="Google" id="ProtNLM"/>
    </source>
</evidence>
<evidence type="ECO:0000313" key="2">
    <source>
        <dbReference type="Proteomes" id="UP001311915"/>
    </source>
</evidence>
<proteinExistence type="predicted"/>
<comment type="caution">
    <text evidence="1">The sequence shown here is derived from an EMBL/GenBank/DDBJ whole genome shotgun (WGS) entry which is preliminary data.</text>
</comment>
<dbReference type="Proteomes" id="UP001311915">
    <property type="component" value="Unassembled WGS sequence"/>
</dbReference>
<keyword evidence="2" id="KW-1185">Reference proteome</keyword>
<protein>
    <recommendedName>
        <fullName evidence="3">Retrotransposon gag domain-containing protein</fullName>
    </recommendedName>
</protein>
<evidence type="ECO:0000313" key="1">
    <source>
        <dbReference type="EMBL" id="KAK4739432.1"/>
    </source>
</evidence>
<dbReference type="EMBL" id="JAWPEI010000001">
    <property type="protein sequence ID" value="KAK4739432.1"/>
    <property type="molecule type" value="Genomic_DNA"/>
</dbReference>
<reference evidence="1 2" key="1">
    <citation type="submission" date="2023-10" db="EMBL/GenBank/DDBJ databases">
        <title>Genome-Wide Identification Analysis in wild type Solanum Pinnatisectum Reveals Some Genes Defensing Phytophthora Infestans.</title>
        <authorList>
            <person name="Sun C."/>
        </authorList>
    </citation>
    <scope>NUCLEOTIDE SEQUENCE [LARGE SCALE GENOMIC DNA]</scope>
    <source>
        <strain evidence="1">LQN</strain>
        <tissue evidence="1">Leaf</tissue>
    </source>
</reference>
<sequence length="238" mass="26923">MNFVSKGLFSGIAFANTTFGVWNDLKERFDRVNGSRTFSLYKDIMSLQQRISYVFVYYTKLKNLWDELKALFSSPCCNCDKFKGFVIHLNRQKLYQFLMGLNDSYHQARSQILLMDPLSVINQAYAMIVGDESQKVVSTSIPSMRMNSVGLESLAMYSRMGSSSGTSVSSSFGMNQTFKKNTLLVCDFCKCKGHSKKLCNKVVEYPPDFKSKRKVQGATPEYNHTGTTSAPRLISLMV</sequence>
<organism evidence="1 2">
    <name type="scientific">Solanum pinnatisectum</name>
    <name type="common">tansyleaf nightshade</name>
    <dbReference type="NCBI Taxonomy" id="50273"/>
    <lineage>
        <taxon>Eukaryota</taxon>
        <taxon>Viridiplantae</taxon>
        <taxon>Streptophyta</taxon>
        <taxon>Embryophyta</taxon>
        <taxon>Tracheophyta</taxon>
        <taxon>Spermatophyta</taxon>
        <taxon>Magnoliopsida</taxon>
        <taxon>eudicotyledons</taxon>
        <taxon>Gunneridae</taxon>
        <taxon>Pentapetalae</taxon>
        <taxon>asterids</taxon>
        <taxon>lamiids</taxon>
        <taxon>Solanales</taxon>
        <taxon>Solanaceae</taxon>
        <taxon>Solanoideae</taxon>
        <taxon>Solaneae</taxon>
        <taxon>Solanum</taxon>
    </lineage>
</organism>